<dbReference type="AlphaFoldDB" id="A0A4C1Y0H1"/>
<dbReference type="EMBL" id="BGZK01001038">
    <property type="protein sequence ID" value="GBP69368.1"/>
    <property type="molecule type" value="Genomic_DNA"/>
</dbReference>
<reference evidence="1 2" key="1">
    <citation type="journal article" date="2019" name="Commun. Biol.">
        <title>The bagworm genome reveals a unique fibroin gene that provides high tensile strength.</title>
        <authorList>
            <person name="Kono N."/>
            <person name="Nakamura H."/>
            <person name="Ohtoshi R."/>
            <person name="Tomita M."/>
            <person name="Numata K."/>
            <person name="Arakawa K."/>
        </authorList>
    </citation>
    <scope>NUCLEOTIDE SEQUENCE [LARGE SCALE GENOMIC DNA]</scope>
</reference>
<keyword evidence="2" id="KW-1185">Reference proteome</keyword>
<name>A0A4C1Y0H1_EUMVA</name>
<evidence type="ECO:0000313" key="1">
    <source>
        <dbReference type="EMBL" id="GBP69368.1"/>
    </source>
</evidence>
<dbReference type="Proteomes" id="UP000299102">
    <property type="component" value="Unassembled WGS sequence"/>
</dbReference>
<comment type="caution">
    <text evidence="1">The sequence shown here is derived from an EMBL/GenBank/DDBJ whole genome shotgun (WGS) entry which is preliminary data.</text>
</comment>
<sequence length="232" mass="26471">MAPTSFITSIYATSTSKGDRSLSTNVQNEVSAFRANLQECQRERFRTGQRFYCLYKMCTSFYRICKRQTSMGAKGTQQSLARLRIAFENEAPHKTTIYNWFAEFKRGRAKLSDEFRDGRPSVVVNNKNIDAVHRMIYHEIFPSLGIGMSQITINPIQTFEYEKAILVVDPIRNDVAQKRTATLASIDVEYRSPRRLGTSTISGLPPVPGARAQQVDTIMGSVEWKRLTFQKH</sequence>
<organism evidence="1 2">
    <name type="scientific">Eumeta variegata</name>
    <name type="common">Bagworm moth</name>
    <name type="synonym">Eumeta japonica</name>
    <dbReference type="NCBI Taxonomy" id="151549"/>
    <lineage>
        <taxon>Eukaryota</taxon>
        <taxon>Metazoa</taxon>
        <taxon>Ecdysozoa</taxon>
        <taxon>Arthropoda</taxon>
        <taxon>Hexapoda</taxon>
        <taxon>Insecta</taxon>
        <taxon>Pterygota</taxon>
        <taxon>Neoptera</taxon>
        <taxon>Endopterygota</taxon>
        <taxon>Lepidoptera</taxon>
        <taxon>Glossata</taxon>
        <taxon>Ditrysia</taxon>
        <taxon>Tineoidea</taxon>
        <taxon>Psychidae</taxon>
        <taxon>Oiketicinae</taxon>
        <taxon>Eumeta</taxon>
    </lineage>
</organism>
<proteinExistence type="predicted"/>
<accession>A0A4C1Y0H1</accession>
<evidence type="ECO:0008006" key="3">
    <source>
        <dbReference type="Google" id="ProtNLM"/>
    </source>
</evidence>
<evidence type="ECO:0000313" key="2">
    <source>
        <dbReference type="Proteomes" id="UP000299102"/>
    </source>
</evidence>
<gene>
    <name evidence="1" type="ORF">EVAR_53445_1</name>
</gene>
<dbReference type="OrthoDB" id="10017160at2759"/>
<protein>
    <recommendedName>
        <fullName evidence="3">Mos1 transposase HTH domain-containing protein</fullName>
    </recommendedName>
</protein>